<dbReference type="InterPro" id="IPR015421">
    <property type="entry name" value="PyrdxlP-dep_Trfase_major"/>
</dbReference>
<keyword evidence="8" id="KW-1185">Reference proteome</keyword>
<accession>A0ABR2VVA8</accession>
<dbReference type="PROSITE" id="PS00105">
    <property type="entry name" value="AA_TRANSFER_CLASS_1"/>
    <property type="match status" value="1"/>
</dbReference>
<protein>
    <submittedName>
        <fullName evidence="7">Arylformamidase</fullName>
        <ecNumber evidence="7">2.6.1.7</ecNumber>
    </submittedName>
</protein>
<evidence type="ECO:0000313" key="7">
    <source>
        <dbReference type="EMBL" id="KAK9703585.1"/>
    </source>
</evidence>
<dbReference type="InterPro" id="IPR004839">
    <property type="entry name" value="Aminotransferase_I/II_large"/>
</dbReference>
<name>A0ABR2VVA8_9FUNG</name>
<dbReference type="PANTHER" id="PTHR43807">
    <property type="entry name" value="FI04487P"/>
    <property type="match status" value="1"/>
</dbReference>
<keyword evidence="5" id="KW-0663">Pyridoxal phosphate</keyword>
<comment type="cofactor">
    <cofactor evidence="1">
        <name>pyridoxal 5'-phosphate</name>
        <dbReference type="ChEBI" id="CHEBI:597326"/>
    </cofactor>
</comment>
<evidence type="ECO:0000313" key="8">
    <source>
        <dbReference type="Proteomes" id="UP001479436"/>
    </source>
</evidence>
<evidence type="ECO:0000256" key="1">
    <source>
        <dbReference type="ARBA" id="ARBA00001933"/>
    </source>
</evidence>
<feature type="domain" description="Aminotransferase class I/classII large" evidence="6">
    <location>
        <begin position="39"/>
        <end position="419"/>
    </location>
</feature>
<dbReference type="InterPro" id="IPR015424">
    <property type="entry name" value="PyrdxlP-dep_Trfase"/>
</dbReference>
<dbReference type="EC" id="2.6.1.7" evidence="7"/>
<reference evidence="7 8" key="1">
    <citation type="submission" date="2023-04" db="EMBL/GenBank/DDBJ databases">
        <title>Genome of Basidiobolus ranarum AG-B5.</title>
        <authorList>
            <person name="Stajich J.E."/>
            <person name="Carter-House D."/>
            <person name="Gryganskyi A."/>
        </authorList>
    </citation>
    <scope>NUCLEOTIDE SEQUENCE [LARGE SCALE GENOMIC DNA]</scope>
    <source>
        <strain evidence="7 8">AG-B5</strain>
    </source>
</reference>
<dbReference type="Pfam" id="PF00155">
    <property type="entry name" value="Aminotran_1_2"/>
    <property type="match status" value="1"/>
</dbReference>
<sequence length="426" mass="48386">MTVQEQAPVIDANSFVASLPVTDVRSLFNQATIQYQSSNLGHGFMNFPVPEFIKDAATDIIQADNFNQYAPPRGVPRLRQALANDYSMKINRQLDPEKEIIITAGANEGLLSIMHSFCKPGDEVIIFEPYFDAYVSHIKMLNATPIYCPMRIDPETDQSEAFSSANYYIDMEELRSKISPKTKIMILNSPHNPFGKIFTREELLELGQVAIDHNLLIISDEVYDRVVFAPNELVRVNSIPQLWNRTLTIYSAGKSFGITGWRVGWVIGPADLMRYVTGAHAEMVYCANAPLQESVGIAFERAETNGFFQKQLKNYDRLRTKLMNAFDKVGLPYVIPQGGIFLLVDTSRVRIPKNLEFPEEIETRGETYKMCYFITRDIGVTAIPATEFYSKENAYLARNMLRFAFCKTDDIIDEAAERIQKLSQYL</sequence>
<keyword evidence="4 7" id="KW-0808">Transferase</keyword>
<comment type="caution">
    <text evidence="7">The sequence shown here is derived from an EMBL/GenBank/DDBJ whole genome shotgun (WGS) entry which is preliminary data.</text>
</comment>
<evidence type="ECO:0000259" key="6">
    <source>
        <dbReference type="Pfam" id="PF00155"/>
    </source>
</evidence>
<dbReference type="Gene3D" id="3.40.640.10">
    <property type="entry name" value="Type I PLP-dependent aspartate aminotransferase-like (Major domain)"/>
    <property type="match status" value="1"/>
</dbReference>
<evidence type="ECO:0000256" key="3">
    <source>
        <dbReference type="ARBA" id="ARBA00022576"/>
    </source>
</evidence>
<evidence type="ECO:0000256" key="2">
    <source>
        <dbReference type="ARBA" id="ARBA00007441"/>
    </source>
</evidence>
<dbReference type="PANTHER" id="PTHR43807:SF20">
    <property type="entry name" value="FI04487P"/>
    <property type="match status" value="1"/>
</dbReference>
<dbReference type="CDD" id="cd00609">
    <property type="entry name" value="AAT_like"/>
    <property type="match status" value="1"/>
</dbReference>
<dbReference type="InterPro" id="IPR004838">
    <property type="entry name" value="NHTrfase_class1_PyrdxlP-BS"/>
</dbReference>
<comment type="similarity">
    <text evidence="2">Belongs to the class-I pyridoxal-phosphate-dependent aminotransferase family.</text>
</comment>
<keyword evidence="3 7" id="KW-0032">Aminotransferase</keyword>
<dbReference type="SUPFAM" id="SSF53383">
    <property type="entry name" value="PLP-dependent transferases"/>
    <property type="match status" value="1"/>
</dbReference>
<dbReference type="GO" id="GO:0016212">
    <property type="term" value="F:kynurenine-oxoglutarate transaminase activity"/>
    <property type="evidence" value="ECO:0007669"/>
    <property type="project" value="UniProtKB-EC"/>
</dbReference>
<organism evidence="7 8">
    <name type="scientific">Basidiobolus ranarum</name>
    <dbReference type="NCBI Taxonomy" id="34480"/>
    <lineage>
        <taxon>Eukaryota</taxon>
        <taxon>Fungi</taxon>
        <taxon>Fungi incertae sedis</taxon>
        <taxon>Zoopagomycota</taxon>
        <taxon>Entomophthoromycotina</taxon>
        <taxon>Basidiobolomycetes</taxon>
        <taxon>Basidiobolales</taxon>
        <taxon>Basidiobolaceae</taxon>
        <taxon>Basidiobolus</taxon>
    </lineage>
</organism>
<gene>
    <name evidence="7" type="primary">BNA3_3</name>
    <name evidence="7" type="ORF">K7432_010638</name>
</gene>
<dbReference type="InterPro" id="IPR051326">
    <property type="entry name" value="Kynurenine-oxoglutarate_AT"/>
</dbReference>
<dbReference type="Gene3D" id="3.90.1150.10">
    <property type="entry name" value="Aspartate Aminotransferase, domain 1"/>
    <property type="match status" value="1"/>
</dbReference>
<dbReference type="Proteomes" id="UP001479436">
    <property type="component" value="Unassembled WGS sequence"/>
</dbReference>
<evidence type="ECO:0000256" key="4">
    <source>
        <dbReference type="ARBA" id="ARBA00022679"/>
    </source>
</evidence>
<dbReference type="InterPro" id="IPR015422">
    <property type="entry name" value="PyrdxlP-dep_Trfase_small"/>
</dbReference>
<evidence type="ECO:0000256" key="5">
    <source>
        <dbReference type="ARBA" id="ARBA00022898"/>
    </source>
</evidence>
<dbReference type="EMBL" id="JASJQH010007623">
    <property type="protein sequence ID" value="KAK9703585.1"/>
    <property type="molecule type" value="Genomic_DNA"/>
</dbReference>
<proteinExistence type="inferred from homology"/>